<reference evidence="1 2" key="1">
    <citation type="submission" date="2017-10" db="EMBL/GenBank/DDBJ databases">
        <authorList>
            <person name="Regsiter A."/>
            <person name="William W."/>
        </authorList>
    </citation>
    <scope>NUCLEOTIDE SEQUENCE [LARGE SCALE GENOMIC DNA]</scope>
    <source>
        <strain evidence="1 2">CFBP6991</strain>
    </source>
</reference>
<dbReference type="Proteomes" id="UP000234345">
    <property type="component" value="Unassembled WGS sequence"/>
</dbReference>
<protein>
    <submittedName>
        <fullName evidence="1">Uncharacterized protein</fullName>
    </submittedName>
</protein>
<evidence type="ECO:0000313" key="2">
    <source>
        <dbReference type="Proteomes" id="UP000234345"/>
    </source>
</evidence>
<sequence>MACAPLARVPWSARTVGAGRGAERGRVRVWGEATAIIRSARGFARTLIRPTGTFSRWEKEASLLLLLA</sequence>
<name>A0A7Z7IWR6_XANCH</name>
<comment type="caution">
    <text evidence="1">The sequence shown here is derived from an EMBL/GenBank/DDBJ whole genome shotgun (WGS) entry which is preliminary data.</text>
</comment>
<evidence type="ECO:0000313" key="1">
    <source>
        <dbReference type="EMBL" id="SOO23027.1"/>
    </source>
</evidence>
<dbReference type="EMBL" id="OCZC01000046">
    <property type="protein sequence ID" value="SOO23027.1"/>
    <property type="molecule type" value="Genomic_DNA"/>
</dbReference>
<accession>A0A7Z7IWR6</accession>
<organism evidence="1 2">
    <name type="scientific">Xanthomonas campestris pv. phaseoli</name>
    <dbReference type="NCBI Taxonomy" id="317013"/>
    <lineage>
        <taxon>Bacteria</taxon>
        <taxon>Pseudomonadati</taxon>
        <taxon>Pseudomonadota</taxon>
        <taxon>Gammaproteobacteria</taxon>
        <taxon>Lysobacterales</taxon>
        <taxon>Lysobacteraceae</taxon>
        <taxon>Xanthomonas</taxon>
    </lineage>
</organism>
<dbReference type="AlphaFoldDB" id="A0A7Z7IWR6"/>
<proteinExistence type="predicted"/>
<gene>
    <name evidence="1" type="ORF">XFF6991_180138</name>
</gene>